<proteinExistence type="predicted"/>
<dbReference type="Gramene" id="OQU76106">
    <property type="protein sequence ID" value="OQU76106"/>
    <property type="gene ID" value="SORBI_3010G092350"/>
</dbReference>
<dbReference type="InParanoid" id="A0A1W0VS48"/>
<feature type="transmembrane region" description="Helical" evidence="1">
    <location>
        <begin position="68"/>
        <end position="84"/>
    </location>
</feature>
<keyword evidence="1" id="KW-0812">Transmembrane</keyword>
<keyword evidence="1" id="KW-0472">Membrane</keyword>
<accession>A0A1W0VS48</accession>
<gene>
    <name evidence="2" type="ORF">SORBI_3010G092350</name>
</gene>
<evidence type="ECO:0000313" key="2">
    <source>
        <dbReference type="EMBL" id="OQU76106.1"/>
    </source>
</evidence>
<evidence type="ECO:0000256" key="1">
    <source>
        <dbReference type="SAM" id="Phobius"/>
    </source>
</evidence>
<dbReference type="AlphaFoldDB" id="A0A1W0VS48"/>
<organism evidence="2 3">
    <name type="scientific">Sorghum bicolor</name>
    <name type="common">Sorghum</name>
    <name type="synonym">Sorghum vulgare</name>
    <dbReference type="NCBI Taxonomy" id="4558"/>
    <lineage>
        <taxon>Eukaryota</taxon>
        <taxon>Viridiplantae</taxon>
        <taxon>Streptophyta</taxon>
        <taxon>Embryophyta</taxon>
        <taxon>Tracheophyta</taxon>
        <taxon>Spermatophyta</taxon>
        <taxon>Magnoliopsida</taxon>
        <taxon>Liliopsida</taxon>
        <taxon>Poales</taxon>
        <taxon>Poaceae</taxon>
        <taxon>PACMAD clade</taxon>
        <taxon>Panicoideae</taxon>
        <taxon>Andropogonodae</taxon>
        <taxon>Andropogoneae</taxon>
        <taxon>Sorghinae</taxon>
        <taxon>Sorghum</taxon>
    </lineage>
</organism>
<dbReference type="EMBL" id="CM000769">
    <property type="protein sequence ID" value="OQU76106.1"/>
    <property type="molecule type" value="Genomic_DNA"/>
</dbReference>
<dbReference type="Proteomes" id="UP000000768">
    <property type="component" value="Chromosome 10"/>
</dbReference>
<protein>
    <submittedName>
        <fullName evidence="2">Uncharacterized protein</fullName>
    </submittedName>
</protein>
<feature type="transmembrane region" description="Helical" evidence="1">
    <location>
        <begin position="15"/>
        <end position="31"/>
    </location>
</feature>
<reference evidence="2 3" key="1">
    <citation type="journal article" date="2009" name="Nature">
        <title>The Sorghum bicolor genome and the diversification of grasses.</title>
        <authorList>
            <person name="Paterson A.H."/>
            <person name="Bowers J.E."/>
            <person name="Bruggmann R."/>
            <person name="Dubchak I."/>
            <person name="Grimwood J."/>
            <person name="Gundlach H."/>
            <person name="Haberer G."/>
            <person name="Hellsten U."/>
            <person name="Mitros T."/>
            <person name="Poliakov A."/>
            <person name="Schmutz J."/>
            <person name="Spannagl M."/>
            <person name="Tang H."/>
            <person name="Wang X."/>
            <person name="Wicker T."/>
            <person name="Bharti A.K."/>
            <person name="Chapman J."/>
            <person name="Feltus F.A."/>
            <person name="Gowik U."/>
            <person name="Grigoriev I.V."/>
            <person name="Lyons E."/>
            <person name="Maher C.A."/>
            <person name="Martis M."/>
            <person name="Narechania A."/>
            <person name="Otillar R.P."/>
            <person name="Penning B.W."/>
            <person name="Salamov A.A."/>
            <person name="Wang Y."/>
            <person name="Zhang L."/>
            <person name="Carpita N.C."/>
            <person name="Freeling M."/>
            <person name="Gingle A.R."/>
            <person name="Hash C.T."/>
            <person name="Keller B."/>
            <person name="Klein P."/>
            <person name="Kresovich S."/>
            <person name="McCann M.C."/>
            <person name="Ming R."/>
            <person name="Peterson D.G."/>
            <person name="Mehboob-ur-Rahman"/>
            <person name="Ware D."/>
            <person name="Westhoff P."/>
            <person name="Mayer K.F."/>
            <person name="Messing J."/>
            <person name="Rokhsar D.S."/>
        </authorList>
    </citation>
    <scope>NUCLEOTIDE SEQUENCE [LARGE SCALE GENOMIC DNA]</scope>
    <source>
        <strain evidence="3">cv. BTx623</strain>
    </source>
</reference>
<evidence type="ECO:0000313" key="3">
    <source>
        <dbReference type="Proteomes" id="UP000000768"/>
    </source>
</evidence>
<reference evidence="3" key="2">
    <citation type="journal article" date="2018" name="Plant J.">
        <title>The Sorghum bicolor reference genome: improved assembly, gene annotations, a transcriptome atlas, and signatures of genome organization.</title>
        <authorList>
            <person name="McCormick R.F."/>
            <person name="Truong S.K."/>
            <person name="Sreedasyam A."/>
            <person name="Jenkins J."/>
            <person name="Shu S."/>
            <person name="Sims D."/>
            <person name="Kennedy M."/>
            <person name="Amirebrahimi M."/>
            <person name="Weers B.D."/>
            <person name="McKinley B."/>
            <person name="Mattison A."/>
            <person name="Morishige D.T."/>
            <person name="Grimwood J."/>
            <person name="Schmutz J."/>
            <person name="Mullet J.E."/>
        </authorList>
    </citation>
    <scope>NUCLEOTIDE SEQUENCE [LARGE SCALE GENOMIC DNA]</scope>
    <source>
        <strain evidence="3">cv. BTx623</strain>
    </source>
</reference>
<keyword evidence="1" id="KW-1133">Transmembrane helix</keyword>
<name>A0A1W0VS48_SORBI</name>
<keyword evidence="3" id="KW-1185">Reference proteome</keyword>
<sequence length="88" mass="10242">MSKSFIALLFPTDEFLYLLCLAFVHWIRMLLVSRDRDILGYSFSSLDEGCGTFSLAFFSHFVVIVPKIEGYHTLCILLSFFWIIEPPR</sequence>